<dbReference type="AlphaFoldDB" id="A0A2K0U523"/>
<name>A0A2K0U523_TRIHA</name>
<evidence type="ECO:0000256" key="1">
    <source>
        <dbReference type="SAM" id="MobiDB-lite"/>
    </source>
</evidence>
<accession>A0A2K0U523</accession>
<comment type="caution">
    <text evidence="2">The sequence shown here is derived from an EMBL/GenBank/DDBJ whole genome shotgun (WGS) entry which is preliminary data.</text>
</comment>
<protein>
    <submittedName>
        <fullName evidence="2">Uncharacterized protein</fullName>
    </submittedName>
</protein>
<feature type="compositionally biased region" description="Basic and acidic residues" evidence="1">
    <location>
        <begin position="27"/>
        <end position="49"/>
    </location>
</feature>
<evidence type="ECO:0000313" key="3">
    <source>
        <dbReference type="Proteomes" id="UP000236290"/>
    </source>
</evidence>
<reference evidence="2 3" key="1">
    <citation type="submission" date="2017-02" db="EMBL/GenBank/DDBJ databases">
        <title>Genomes of Trichoderma spp. with biocontrol activity.</title>
        <authorList>
            <person name="Gardiner D."/>
            <person name="Kazan K."/>
            <person name="Vos C."/>
            <person name="Harvey P."/>
        </authorList>
    </citation>
    <scope>NUCLEOTIDE SEQUENCE [LARGE SCALE GENOMIC DNA]</scope>
    <source>
        <strain evidence="2 3">Tr1</strain>
    </source>
</reference>
<evidence type="ECO:0000313" key="2">
    <source>
        <dbReference type="EMBL" id="PNP52864.1"/>
    </source>
</evidence>
<gene>
    <name evidence="2" type="ORF">THARTR1_06705</name>
</gene>
<dbReference type="Proteomes" id="UP000236290">
    <property type="component" value="Unassembled WGS sequence"/>
</dbReference>
<dbReference type="EMBL" id="MTYI01000090">
    <property type="protein sequence ID" value="PNP52864.1"/>
    <property type="molecule type" value="Genomic_DNA"/>
</dbReference>
<feature type="region of interest" description="Disordered" evidence="1">
    <location>
        <begin position="1"/>
        <end position="49"/>
    </location>
</feature>
<sequence length="49" mass="5440">MQRRRCKSKPSPARSGTVQSGVEDAEPQARPDQTREERPEGKGSERASD</sequence>
<proteinExistence type="predicted"/>
<organism evidence="2 3">
    <name type="scientific">Trichoderma harzianum</name>
    <name type="common">Hypocrea lixii</name>
    <dbReference type="NCBI Taxonomy" id="5544"/>
    <lineage>
        <taxon>Eukaryota</taxon>
        <taxon>Fungi</taxon>
        <taxon>Dikarya</taxon>
        <taxon>Ascomycota</taxon>
        <taxon>Pezizomycotina</taxon>
        <taxon>Sordariomycetes</taxon>
        <taxon>Hypocreomycetidae</taxon>
        <taxon>Hypocreales</taxon>
        <taxon>Hypocreaceae</taxon>
        <taxon>Trichoderma</taxon>
    </lineage>
</organism>
<dbReference type="OrthoDB" id="10559541at2759"/>